<sequence length="369" mass="39968">MASNSQKDIPADDKSGSAENKTVKDETSTKPTPGPAAGFAGANPFDFSAMSGLLNDPSIKELAEQIAKDPSFNQMAEQLQKTLHGASQDGLPNFDNQKYLSTMQQVMENPNFMTMAERLGNALMQVFIKFLCYVCYTYLPVVKLKYLCCLSQDPSMSSMLNNFTNPSNKDQLEERMARIKEDPSLKHILDEIETGGPAAMMRYWNDEEVLKKLGLAMGINPNTGEAAASSDNSVPEETEDVGNEDESIVHSTASVGDVEGLKAALASGADKDEEDSEGRTALHFACGYGEVKCAQVLLEAGAKVDALDKNKNTALHYAAGYGRKECVALLVENGAAVTLQNMDGKTPIDVAKLNNQDDVLELLEKDVFL</sequence>
<reference evidence="1" key="1">
    <citation type="submission" date="2023-10" db="EMBL/GenBank/DDBJ databases">
        <authorList>
            <person name="Rodriguez Cubillos JULIANA M."/>
            <person name="De Vega J."/>
        </authorList>
    </citation>
    <scope>NUCLEOTIDE SEQUENCE</scope>
</reference>
<dbReference type="EMBL" id="CASHSV030000024">
    <property type="protein sequence ID" value="CAJ2638583.1"/>
    <property type="molecule type" value="Genomic_DNA"/>
</dbReference>
<evidence type="ECO:0000313" key="2">
    <source>
        <dbReference type="Proteomes" id="UP001177021"/>
    </source>
</evidence>
<protein>
    <submittedName>
        <fullName evidence="1">Uncharacterized protein</fullName>
    </submittedName>
</protein>
<proteinExistence type="predicted"/>
<gene>
    <name evidence="1" type="ORF">MILVUS5_LOCUS8771</name>
</gene>
<comment type="caution">
    <text evidence="1">The sequence shown here is derived from an EMBL/GenBank/DDBJ whole genome shotgun (WGS) entry which is preliminary data.</text>
</comment>
<dbReference type="Proteomes" id="UP001177021">
    <property type="component" value="Unassembled WGS sequence"/>
</dbReference>
<organism evidence="1 2">
    <name type="scientific">Trifolium pratense</name>
    <name type="common">Red clover</name>
    <dbReference type="NCBI Taxonomy" id="57577"/>
    <lineage>
        <taxon>Eukaryota</taxon>
        <taxon>Viridiplantae</taxon>
        <taxon>Streptophyta</taxon>
        <taxon>Embryophyta</taxon>
        <taxon>Tracheophyta</taxon>
        <taxon>Spermatophyta</taxon>
        <taxon>Magnoliopsida</taxon>
        <taxon>eudicotyledons</taxon>
        <taxon>Gunneridae</taxon>
        <taxon>Pentapetalae</taxon>
        <taxon>rosids</taxon>
        <taxon>fabids</taxon>
        <taxon>Fabales</taxon>
        <taxon>Fabaceae</taxon>
        <taxon>Papilionoideae</taxon>
        <taxon>50 kb inversion clade</taxon>
        <taxon>NPAAA clade</taxon>
        <taxon>Hologalegina</taxon>
        <taxon>IRL clade</taxon>
        <taxon>Trifolieae</taxon>
        <taxon>Trifolium</taxon>
    </lineage>
</organism>
<evidence type="ECO:0000313" key="1">
    <source>
        <dbReference type="EMBL" id="CAJ2638583.1"/>
    </source>
</evidence>
<name>A0ACB0J100_TRIPR</name>
<keyword evidence="2" id="KW-1185">Reference proteome</keyword>
<accession>A0ACB0J100</accession>